<dbReference type="Proteomes" id="UP001232148">
    <property type="component" value="Unassembled WGS sequence"/>
</dbReference>
<evidence type="ECO:0000313" key="4">
    <source>
        <dbReference type="Proteomes" id="UP001232148"/>
    </source>
</evidence>
<reference evidence="3" key="1">
    <citation type="submission" date="2021-06" db="EMBL/GenBank/DDBJ databases">
        <title>Comparative genomics, transcriptomics and evolutionary studies reveal genomic signatures of adaptation to plant cell wall in hemibiotrophic fungi.</title>
        <authorList>
            <consortium name="DOE Joint Genome Institute"/>
            <person name="Baroncelli R."/>
            <person name="Diaz J.F."/>
            <person name="Benocci T."/>
            <person name="Peng M."/>
            <person name="Battaglia E."/>
            <person name="Haridas S."/>
            <person name="Andreopoulos W."/>
            <person name="Labutti K."/>
            <person name="Pangilinan J."/>
            <person name="Floch G.L."/>
            <person name="Makela M.R."/>
            <person name="Henrissat B."/>
            <person name="Grigoriev I.V."/>
            <person name="Crouch J.A."/>
            <person name="De Vries R.P."/>
            <person name="Sukno S.A."/>
            <person name="Thon M.R."/>
        </authorList>
    </citation>
    <scope>NUCLEOTIDE SEQUENCE</scope>
    <source>
        <strain evidence="3">MAFF235873</strain>
    </source>
</reference>
<dbReference type="Pfam" id="PF06985">
    <property type="entry name" value="HET"/>
    <property type="match status" value="1"/>
</dbReference>
<feature type="domain" description="Heterokaryon incompatibility" evidence="1">
    <location>
        <begin position="30"/>
        <end position="129"/>
    </location>
</feature>
<protein>
    <submittedName>
        <fullName evidence="3">HET-domain-containing protein</fullName>
    </submittedName>
</protein>
<evidence type="ECO:0000313" key="3">
    <source>
        <dbReference type="EMBL" id="KAK2024414.1"/>
    </source>
</evidence>
<sequence>MRLLHTTKLTIEEFTERDSGAGAECDVPRYAILSHTWEEEEVTLQDWQSGMNLATKNQGYVKIRKGCERAHQDGHDWIWIDTCCIDKTSSTELSEAINSMFQWYQDSAVCYVYLSDATGTQPVYTEDRLGRHDKPAVARWYSRGWTLQELIAPEKVRFLRRDWTDVGSKGDHLDAISEITGIDIYALKGGDLSRMSVARRFKWLARRKTTRIEDMAYCMLGIFDINMPLLYGEGAKAFVRLQEEIINAAEDQSIFAWEGFDPLDYLRGDGEYRGDSFSGYGAIAASPSLFERSASVAMFSRPRPMRPHPVVARQGIRVHLLMCEDVRDSVSGEFFLAVLDCQIGSTPGVLAGIRLRRTAENRFVRANIAQIFRFARCGFDGEVLIEGFDPTAEQKELIDLNSRTYHQNWRLKEVYISQSISPPLPPGFWVLPLAQKVWIESVYPSEFWDTATNILQPPVSSAKIGAIGLRVRDLTIALVLGFRYHGTGVQPWCKLYNYFSDEDRLLDVFAASRVPSQQEATMRPSGEDFSELVGLKVSVREMLVSSVLMNIIQLELVE</sequence>
<dbReference type="InterPro" id="IPR010730">
    <property type="entry name" value="HET"/>
</dbReference>
<evidence type="ECO:0000259" key="1">
    <source>
        <dbReference type="Pfam" id="PF06985"/>
    </source>
</evidence>
<name>A0AAD9HA87_9PEZI</name>
<evidence type="ECO:0000259" key="2">
    <source>
        <dbReference type="Pfam" id="PF26640"/>
    </source>
</evidence>
<dbReference type="AlphaFoldDB" id="A0AAD9HA87"/>
<accession>A0AAD9HA87</accession>
<feature type="domain" description="DUF8212" evidence="2">
    <location>
        <begin position="236"/>
        <end position="260"/>
    </location>
</feature>
<comment type="caution">
    <text evidence="3">The sequence shown here is derived from an EMBL/GenBank/DDBJ whole genome shotgun (WGS) entry which is preliminary data.</text>
</comment>
<dbReference type="PANTHER" id="PTHR10622:SF10">
    <property type="entry name" value="HET DOMAIN-CONTAINING PROTEIN"/>
    <property type="match status" value="1"/>
</dbReference>
<proteinExistence type="predicted"/>
<dbReference type="EMBL" id="MU842966">
    <property type="protein sequence ID" value="KAK2024414.1"/>
    <property type="molecule type" value="Genomic_DNA"/>
</dbReference>
<organism evidence="3 4">
    <name type="scientific">Colletotrichum zoysiae</name>
    <dbReference type="NCBI Taxonomy" id="1216348"/>
    <lineage>
        <taxon>Eukaryota</taxon>
        <taxon>Fungi</taxon>
        <taxon>Dikarya</taxon>
        <taxon>Ascomycota</taxon>
        <taxon>Pezizomycotina</taxon>
        <taxon>Sordariomycetes</taxon>
        <taxon>Hypocreomycetidae</taxon>
        <taxon>Glomerellales</taxon>
        <taxon>Glomerellaceae</taxon>
        <taxon>Colletotrichum</taxon>
        <taxon>Colletotrichum graminicola species complex</taxon>
    </lineage>
</organism>
<keyword evidence="4" id="KW-1185">Reference proteome</keyword>
<dbReference type="InterPro" id="IPR058525">
    <property type="entry name" value="DUF8212"/>
</dbReference>
<dbReference type="Pfam" id="PF26640">
    <property type="entry name" value="DUF8212"/>
    <property type="match status" value="1"/>
</dbReference>
<gene>
    <name evidence="3" type="ORF">LX32DRAFT_626345</name>
</gene>
<dbReference type="PANTHER" id="PTHR10622">
    <property type="entry name" value="HET DOMAIN-CONTAINING PROTEIN"/>
    <property type="match status" value="1"/>
</dbReference>